<dbReference type="EMBL" id="FN668650">
    <property type="protein sequence ID" value="CBK22598.2"/>
    <property type="molecule type" value="Genomic_DNA"/>
</dbReference>
<gene>
    <name evidence="4" type="ORF">GSBLH_T00006478001</name>
</gene>
<dbReference type="Gene3D" id="3.20.20.100">
    <property type="entry name" value="NADP-dependent oxidoreductase domain"/>
    <property type="match status" value="1"/>
</dbReference>
<organism evidence="4">
    <name type="scientific">Blastocystis hominis</name>
    <dbReference type="NCBI Taxonomy" id="12968"/>
    <lineage>
        <taxon>Eukaryota</taxon>
        <taxon>Sar</taxon>
        <taxon>Stramenopiles</taxon>
        <taxon>Bigyra</taxon>
        <taxon>Opalozoa</taxon>
        <taxon>Opalinata</taxon>
        <taxon>Blastocystidae</taxon>
        <taxon>Blastocystis</taxon>
    </lineage>
</organism>
<dbReference type="InterPro" id="IPR020471">
    <property type="entry name" value="AKR"/>
</dbReference>
<protein>
    <recommendedName>
        <fullName evidence="3">NADP-dependent oxidoreductase domain-containing protein</fullName>
    </recommendedName>
</protein>
<dbReference type="InParanoid" id="D8M3X5"/>
<accession>D8M3X5</accession>
<dbReference type="PROSITE" id="PS00062">
    <property type="entry name" value="ALDOKETO_REDUCTASE_2"/>
    <property type="match status" value="1"/>
</dbReference>
<dbReference type="OMA" id="PRIHLGV"/>
<dbReference type="GO" id="GO:0016491">
    <property type="term" value="F:oxidoreductase activity"/>
    <property type="evidence" value="ECO:0007669"/>
    <property type="project" value="InterPro"/>
</dbReference>
<dbReference type="Proteomes" id="UP000008312">
    <property type="component" value="Unassembled WGS sequence"/>
</dbReference>
<reference evidence="4" key="1">
    <citation type="submission" date="2010-02" db="EMBL/GenBank/DDBJ databases">
        <title>Sequencing and annotation of the Blastocystis hominis genome.</title>
        <authorList>
            <person name="Wincker P."/>
        </authorList>
    </citation>
    <scope>NUCLEOTIDE SEQUENCE</scope>
    <source>
        <strain evidence="4">Singapore isolate B</strain>
    </source>
</reference>
<dbReference type="AlphaFoldDB" id="D8M3X5"/>
<dbReference type="CDD" id="cd19071">
    <property type="entry name" value="AKR_AKR1-5-like"/>
    <property type="match status" value="1"/>
</dbReference>
<dbReference type="PIRSF" id="PIRSF000097">
    <property type="entry name" value="AKR"/>
    <property type="match status" value="1"/>
</dbReference>
<dbReference type="PANTHER" id="PTHR11732">
    <property type="entry name" value="ALDO/KETO REDUCTASE"/>
    <property type="match status" value="1"/>
</dbReference>
<keyword evidence="5" id="KW-1185">Reference proteome</keyword>
<dbReference type="GeneID" id="24922602"/>
<sequence>MINNCTLQPNLPYFVTMLDLTSTNLGNNRRNNHQMLFNFQNNGKAIGTAIKQCIEEGLVKREDLFITTKLWVVDWKKENVEKAIRQCLSDLQTDYIDLYLIHWPGACNLPEDEEKKRQEGYFFDYNGTQPDEPGRRLGYQIENLKETWGAMEKLKESGLARSIGVSNFTTKKLKDLLSFCTIKPAMNQVELHPYLQQWELKEFCDSQGIFLTAYYPLGGSANATGQREEPLMKHPILRTIAEKYDKSTAQVMIRWAIQRGTVCIPKSSSPERIVQNCDVFDFELTEEEMREIRAMDRHHRFCNGAFLLPAPFTWKDLWDGENVALRVC</sequence>
<evidence type="ECO:0000256" key="1">
    <source>
        <dbReference type="PIRSR" id="PIRSR000097-2"/>
    </source>
</evidence>
<evidence type="ECO:0000313" key="4">
    <source>
        <dbReference type="EMBL" id="CBK22598.2"/>
    </source>
</evidence>
<name>D8M3X5_BLAHO</name>
<feature type="binding site" evidence="1">
    <location>
        <position position="102"/>
    </location>
    <ligand>
        <name>substrate</name>
    </ligand>
</feature>
<dbReference type="SUPFAM" id="SSF51430">
    <property type="entry name" value="NAD(P)-linked oxidoreductase"/>
    <property type="match status" value="1"/>
</dbReference>
<evidence type="ECO:0000313" key="5">
    <source>
        <dbReference type="Proteomes" id="UP000008312"/>
    </source>
</evidence>
<evidence type="ECO:0000259" key="3">
    <source>
        <dbReference type="Pfam" id="PF00248"/>
    </source>
</evidence>
<dbReference type="InterPro" id="IPR036812">
    <property type="entry name" value="NAD(P)_OxRdtase_dom_sf"/>
</dbReference>
<dbReference type="Pfam" id="PF00248">
    <property type="entry name" value="Aldo_ket_red"/>
    <property type="match status" value="1"/>
</dbReference>
<proteinExistence type="predicted"/>
<dbReference type="PROSITE" id="PS00063">
    <property type="entry name" value="ALDOKETO_REDUCTASE_3"/>
    <property type="match status" value="1"/>
</dbReference>
<dbReference type="InterPro" id="IPR023210">
    <property type="entry name" value="NADP_OxRdtase_dom"/>
</dbReference>
<dbReference type="PRINTS" id="PR00069">
    <property type="entry name" value="ALDKETRDTASE"/>
</dbReference>
<dbReference type="OrthoDB" id="416253at2759"/>
<evidence type="ECO:0000256" key="2">
    <source>
        <dbReference type="PIRSR" id="PIRSR000097-3"/>
    </source>
</evidence>
<feature type="domain" description="NADP-dependent oxidoreductase" evidence="3">
    <location>
        <begin position="45"/>
        <end position="296"/>
    </location>
</feature>
<dbReference type="RefSeq" id="XP_012896646.1">
    <property type="nucleotide sequence ID" value="XM_013041192.1"/>
</dbReference>
<dbReference type="InterPro" id="IPR018170">
    <property type="entry name" value="Aldo/ket_reductase_CS"/>
</dbReference>
<feature type="site" description="Lowers pKa of active site Tyr" evidence="2">
    <location>
        <position position="69"/>
    </location>
</feature>